<sequence length="202" mass="21841">METLLLTIGFMGIVFLILTPWTKTGIIVSVGSLVAYFYFAGITSWAPLILFVVGLVLFILEILIPGFGLLGLLGIGSVALGIYYTVGDFGIMIRDLSLALIASTTLMFVLIKNGYSLSNLSRLVLNTSSQQTKDVEDAEEQTPLKVGMVGEAVTPLRPSGKVAFDENTHIYDVLSSEGHIDTGTNVIIQEINGTKVVVRRKK</sequence>
<keyword evidence="9" id="KW-1185">Reference proteome</keyword>
<dbReference type="GO" id="GO:0008233">
    <property type="term" value="F:peptidase activity"/>
    <property type="evidence" value="ECO:0007669"/>
    <property type="project" value="UniProtKB-KW"/>
</dbReference>
<dbReference type="PANTHER" id="PTHR33507:SF3">
    <property type="entry name" value="INNER MEMBRANE PROTEIN YBBJ"/>
    <property type="match status" value="1"/>
</dbReference>
<evidence type="ECO:0000256" key="5">
    <source>
        <dbReference type="SAM" id="Phobius"/>
    </source>
</evidence>
<dbReference type="InterPro" id="IPR056739">
    <property type="entry name" value="NfeD_membrane"/>
</dbReference>
<accession>A0A1M4XJG7</accession>
<evidence type="ECO:0000259" key="7">
    <source>
        <dbReference type="Pfam" id="PF24961"/>
    </source>
</evidence>
<reference evidence="8 9" key="1">
    <citation type="submission" date="2016-11" db="EMBL/GenBank/DDBJ databases">
        <authorList>
            <person name="Jaros S."/>
            <person name="Januszkiewicz K."/>
            <person name="Wedrychowicz H."/>
        </authorList>
    </citation>
    <scope>NUCLEOTIDE SEQUENCE [LARGE SCALE GENOMIC DNA]</scope>
    <source>
        <strain evidence="8 9">DSM 15692</strain>
    </source>
</reference>
<dbReference type="Proteomes" id="UP000184128">
    <property type="component" value="Unassembled WGS sequence"/>
</dbReference>
<dbReference type="PANTHER" id="PTHR33507">
    <property type="entry name" value="INNER MEMBRANE PROTEIN YBBJ"/>
    <property type="match status" value="1"/>
</dbReference>
<dbReference type="InterPro" id="IPR012340">
    <property type="entry name" value="NA-bd_OB-fold"/>
</dbReference>
<feature type="domain" description="NfeD integral membrane" evidence="7">
    <location>
        <begin position="3"/>
        <end position="111"/>
    </location>
</feature>
<dbReference type="Pfam" id="PF01957">
    <property type="entry name" value="NfeD"/>
    <property type="match status" value="1"/>
</dbReference>
<dbReference type="InterPro" id="IPR052165">
    <property type="entry name" value="Membrane_assoc_protease"/>
</dbReference>
<dbReference type="RefSeq" id="WP_073298211.1">
    <property type="nucleotide sequence ID" value="NZ_FQUF01000021.1"/>
</dbReference>
<feature type="transmembrane region" description="Helical" evidence="5">
    <location>
        <begin position="35"/>
        <end position="60"/>
    </location>
</feature>
<evidence type="ECO:0000313" key="8">
    <source>
        <dbReference type="EMBL" id="SHE93541.1"/>
    </source>
</evidence>
<keyword evidence="3 5" id="KW-1133">Transmembrane helix</keyword>
<evidence type="ECO:0000256" key="1">
    <source>
        <dbReference type="ARBA" id="ARBA00004141"/>
    </source>
</evidence>
<keyword evidence="4 5" id="KW-0472">Membrane</keyword>
<feature type="transmembrane region" description="Helical" evidence="5">
    <location>
        <begin position="67"/>
        <end position="86"/>
    </location>
</feature>
<protein>
    <submittedName>
        <fullName evidence="8">Membrane-bound serine protease (ClpP class)</fullName>
    </submittedName>
</protein>
<keyword evidence="8" id="KW-0378">Hydrolase</keyword>
<evidence type="ECO:0000256" key="3">
    <source>
        <dbReference type="ARBA" id="ARBA00022989"/>
    </source>
</evidence>
<dbReference type="Pfam" id="PF24961">
    <property type="entry name" value="NfeD_membrane"/>
    <property type="match status" value="1"/>
</dbReference>
<dbReference type="EMBL" id="FQUF01000021">
    <property type="protein sequence ID" value="SHE93541.1"/>
    <property type="molecule type" value="Genomic_DNA"/>
</dbReference>
<keyword evidence="8" id="KW-0645">Protease</keyword>
<proteinExistence type="predicted"/>
<feature type="transmembrane region" description="Helical" evidence="5">
    <location>
        <begin position="92"/>
        <end position="111"/>
    </location>
</feature>
<evidence type="ECO:0000256" key="2">
    <source>
        <dbReference type="ARBA" id="ARBA00022692"/>
    </source>
</evidence>
<feature type="domain" description="NfeD-like C-terminal" evidence="6">
    <location>
        <begin position="146"/>
        <end position="200"/>
    </location>
</feature>
<evidence type="ECO:0000313" key="9">
    <source>
        <dbReference type="Proteomes" id="UP000184128"/>
    </source>
</evidence>
<dbReference type="STRING" id="1121025.SAMN02745249_01467"/>
<organism evidence="8 9">
    <name type="scientific">Atopostipes suicloacalis DSM 15692</name>
    <dbReference type="NCBI Taxonomy" id="1121025"/>
    <lineage>
        <taxon>Bacteria</taxon>
        <taxon>Bacillati</taxon>
        <taxon>Bacillota</taxon>
        <taxon>Bacilli</taxon>
        <taxon>Lactobacillales</taxon>
        <taxon>Carnobacteriaceae</taxon>
        <taxon>Atopostipes</taxon>
    </lineage>
</organism>
<keyword evidence="2 5" id="KW-0812">Transmembrane</keyword>
<dbReference type="GO" id="GO:0006508">
    <property type="term" value="P:proteolysis"/>
    <property type="evidence" value="ECO:0007669"/>
    <property type="project" value="UniProtKB-KW"/>
</dbReference>
<dbReference type="InterPro" id="IPR002810">
    <property type="entry name" value="NfeD-like_C"/>
</dbReference>
<evidence type="ECO:0000256" key="4">
    <source>
        <dbReference type="ARBA" id="ARBA00023136"/>
    </source>
</evidence>
<dbReference type="AlphaFoldDB" id="A0A1M4XJG7"/>
<gene>
    <name evidence="8" type="ORF">SAMN02745249_01467</name>
</gene>
<dbReference type="OrthoDB" id="9806253at2"/>
<name>A0A1M4XJG7_9LACT</name>
<dbReference type="GO" id="GO:0005886">
    <property type="term" value="C:plasma membrane"/>
    <property type="evidence" value="ECO:0007669"/>
    <property type="project" value="TreeGrafter"/>
</dbReference>
<evidence type="ECO:0000259" key="6">
    <source>
        <dbReference type="Pfam" id="PF01957"/>
    </source>
</evidence>
<comment type="subcellular location">
    <subcellularLocation>
        <location evidence="1">Membrane</location>
        <topology evidence="1">Multi-pass membrane protein</topology>
    </subcellularLocation>
</comment>
<dbReference type="Gene3D" id="2.40.50.140">
    <property type="entry name" value="Nucleic acid-binding proteins"/>
    <property type="match status" value="1"/>
</dbReference>